<dbReference type="RefSeq" id="WP_306675744.1">
    <property type="nucleotide sequence ID" value="NZ_CP110509.1"/>
</dbReference>
<gene>
    <name evidence="2" type="ORF">N1496_06490</name>
</gene>
<reference evidence="3" key="1">
    <citation type="submission" date="2022-10" db="EMBL/GenBank/DDBJ databases">
        <title>Streptococcus didelphis as causative of fatal infections in opossums (Didelphis albiventris).</title>
        <authorList>
            <person name="Breyer G.M."/>
            <person name="Da Silva M.E.R.J."/>
            <person name="Siqueira F.M."/>
        </authorList>
    </citation>
    <scope>NUCLEOTIDE SEQUENCE [LARGE SCALE GENOMIC DNA]</scope>
    <source>
        <strain evidence="3">LBVP101/21</strain>
    </source>
</reference>
<dbReference type="Proteomes" id="UP001238096">
    <property type="component" value="Chromosome"/>
</dbReference>
<dbReference type="Pfam" id="PF08280">
    <property type="entry name" value="HTH_Mga"/>
    <property type="match status" value="1"/>
</dbReference>
<feature type="domain" description="M protein trans-acting positive regulator (MGA) HTH" evidence="1">
    <location>
        <begin position="8"/>
        <end position="57"/>
    </location>
</feature>
<evidence type="ECO:0000313" key="2">
    <source>
        <dbReference type="EMBL" id="WMB27736.1"/>
    </source>
</evidence>
<organism evidence="2 3">
    <name type="scientific">Streptococcus didelphis</name>
    <dbReference type="NCBI Taxonomy" id="102886"/>
    <lineage>
        <taxon>Bacteria</taxon>
        <taxon>Bacillati</taxon>
        <taxon>Bacillota</taxon>
        <taxon>Bacilli</taxon>
        <taxon>Lactobacillales</taxon>
        <taxon>Streptococcaceae</taxon>
        <taxon>Streptococcus</taxon>
    </lineage>
</organism>
<dbReference type="EMBL" id="CP110509">
    <property type="protein sequence ID" value="WMB27736.1"/>
    <property type="molecule type" value="Genomic_DNA"/>
</dbReference>
<accession>A0ABY9LFQ0</accession>
<evidence type="ECO:0000313" key="3">
    <source>
        <dbReference type="Proteomes" id="UP001238096"/>
    </source>
</evidence>
<keyword evidence="3" id="KW-1185">Reference proteome</keyword>
<sequence length="58" mass="6956">MLDYYLEPDIIEQKILLAILLAEKDLSMETICQKTSLTLPKVKQYIRQFNTFLREDFM</sequence>
<proteinExistence type="predicted"/>
<dbReference type="InterPro" id="IPR013199">
    <property type="entry name" value="HTH_Mga_DNA-bd_dom"/>
</dbReference>
<name>A0ABY9LFQ0_9STRE</name>
<protein>
    <submittedName>
        <fullName evidence="2">Helix-turn-helix domain-containing protein</fullName>
    </submittedName>
</protein>
<evidence type="ECO:0000259" key="1">
    <source>
        <dbReference type="Pfam" id="PF08280"/>
    </source>
</evidence>